<evidence type="ECO:0000313" key="4">
    <source>
        <dbReference type="Proteomes" id="UP000281406"/>
    </source>
</evidence>
<dbReference type="InterPro" id="IPR013783">
    <property type="entry name" value="Ig-like_fold"/>
</dbReference>
<dbReference type="AlphaFoldDB" id="A0A3N0YDA3"/>
<dbReference type="SMART" id="SM00409">
    <property type="entry name" value="IG"/>
    <property type="match status" value="2"/>
</dbReference>
<proteinExistence type="predicted"/>
<dbReference type="InterPro" id="IPR036179">
    <property type="entry name" value="Ig-like_dom_sf"/>
</dbReference>
<evidence type="ECO:0000259" key="2">
    <source>
        <dbReference type="SMART" id="SM00409"/>
    </source>
</evidence>
<dbReference type="InterPro" id="IPR003599">
    <property type="entry name" value="Ig_sub"/>
</dbReference>
<keyword evidence="1" id="KW-0732">Signal</keyword>
<dbReference type="EMBL" id="RJVU01046963">
    <property type="protein sequence ID" value="ROL44074.1"/>
    <property type="molecule type" value="Genomic_DNA"/>
</dbReference>
<feature type="domain" description="Immunoglobulin" evidence="2">
    <location>
        <begin position="123"/>
        <end position="207"/>
    </location>
</feature>
<sequence>MITSLGWLFSFLPTRFKHLNLLLLLSLFNYSETSTIPVTGIKGGSVTLSCDFEAKDIDLRRFSKNILSCQNDECESENGRLFKEGSCDVIIKDLRLSDAGKYILKVYNDDGQTELKMYQLCIHDEISVKKGEQLKLDVLLVDADKVQHQSRRSTGWKEDWKRSEGVQNDRMTFRDGNLIIKNFASTDAGTYEVLDSEGEILIMVTVTGAAAAETGPGGE</sequence>
<feature type="chain" id="PRO_5018084503" description="Immunoglobulin domain-containing protein" evidence="1">
    <location>
        <begin position="34"/>
        <end position="219"/>
    </location>
</feature>
<reference evidence="3 4" key="1">
    <citation type="submission" date="2018-10" db="EMBL/GenBank/DDBJ databases">
        <title>Genome assembly for a Yunnan-Guizhou Plateau 3E fish, Anabarilius grahami (Regan), and its evolutionary and genetic applications.</title>
        <authorList>
            <person name="Jiang W."/>
        </authorList>
    </citation>
    <scope>NUCLEOTIDE SEQUENCE [LARGE SCALE GENOMIC DNA]</scope>
    <source>
        <strain evidence="3">AG-KIZ</strain>
        <tissue evidence="3">Muscle</tissue>
    </source>
</reference>
<evidence type="ECO:0000256" key="1">
    <source>
        <dbReference type="SAM" id="SignalP"/>
    </source>
</evidence>
<keyword evidence="4" id="KW-1185">Reference proteome</keyword>
<accession>A0A3N0YDA3</accession>
<evidence type="ECO:0000313" key="3">
    <source>
        <dbReference type="EMBL" id="ROL44074.1"/>
    </source>
</evidence>
<name>A0A3N0YDA3_ANAGA</name>
<dbReference type="Gene3D" id="2.60.40.10">
    <property type="entry name" value="Immunoglobulins"/>
    <property type="match status" value="2"/>
</dbReference>
<feature type="signal peptide" evidence="1">
    <location>
        <begin position="1"/>
        <end position="33"/>
    </location>
</feature>
<gene>
    <name evidence="3" type="ORF">DPX16_1090</name>
</gene>
<feature type="domain" description="Immunoglobulin" evidence="2">
    <location>
        <begin position="35"/>
        <end position="118"/>
    </location>
</feature>
<comment type="caution">
    <text evidence="3">The sequence shown here is derived from an EMBL/GenBank/DDBJ whole genome shotgun (WGS) entry which is preliminary data.</text>
</comment>
<dbReference type="OrthoDB" id="8933312at2759"/>
<dbReference type="SUPFAM" id="SSF48726">
    <property type="entry name" value="Immunoglobulin"/>
    <property type="match status" value="1"/>
</dbReference>
<protein>
    <recommendedName>
        <fullName evidence="2">Immunoglobulin domain-containing protein</fullName>
    </recommendedName>
</protein>
<dbReference type="Proteomes" id="UP000281406">
    <property type="component" value="Unassembled WGS sequence"/>
</dbReference>
<organism evidence="3 4">
    <name type="scientific">Anabarilius grahami</name>
    <name type="common">Kanglang fish</name>
    <name type="synonym">Barilius grahami</name>
    <dbReference type="NCBI Taxonomy" id="495550"/>
    <lineage>
        <taxon>Eukaryota</taxon>
        <taxon>Metazoa</taxon>
        <taxon>Chordata</taxon>
        <taxon>Craniata</taxon>
        <taxon>Vertebrata</taxon>
        <taxon>Euteleostomi</taxon>
        <taxon>Actinopterygii</taxon>
        <taxon>Neopterygii</taxon>
        <taxon>Teleostei</taxon>
        <taxon>Ostariophysi</taxon>
        <taxon>Cypriniformes</taxon>
        <taxon>Xenocyprididae</taxon>
        <taxon>Xenocypridinae</taxon>
        <taxon>Xenocypridinae incertae sedis</taxon>
        <taxon>Anabarilius</taxon>
    </lineage>
</organism>